<protein>
    <submittedName>
        <fullName evidence="1">Uncharacterized protein</fullName>
    </submittedName>
</protein>
<dbReference type="AlphaFoldDB" id="A0A0M8ZSY7"/>
<evidence type="ECO:0000313" key="2">
    <source>
        <dbReference type="Proteomes" id="UP000053105"/>
    </source>
</evidence>
<keyword evidence="2" id="KW-1185">Reference proteome</keyword>
<gene>
    <name evidence="1" type="ORF">WN51_06346</name>
</gene>
<organism evidence="1 2">
    <name type="scientific">Melipona quadrifasciata</name>
    <dbReference type="NCBI Taxonomy" id="166423"/>
    <lineage>
        <taxon>Eukaryota</taxon>
        <taxon>Metazoa</taxon>
        <taxon>Ecdysozoa</taxon>
        <taxon>Arthropoda</taxon>
        <taxon>Hexapoda</taxon>
        <taxon>Insecta</taxon>
        <taxon>Pterygota</taxon>
        <taxon>Neoptera</taxon>
        <taxon>Endopterygota</taxon>
        <taxon>Hymenoptera</taxon>
        <taxon>Apocrita</taxon>
        <taxon>Aculeata</taxon>
        <taxon>Apoidea</taxon>
        <taxon>Anthophila</taxon>
        <taxon>Apidae</taxon>
        <taxon>Melipona</taxon>
    </lineage>
</organism>
<proteinExistence type="predicted"/>
<name>A0A0M8ZSY7_9HYME</name>
<sequence length="246" mass="28937">MESIQAFTLRYSKQRDNNIINNNNIRRGGWKKEFVKNGGRWAKKFRELRFRDRQGARCVIDALELGMKLNDVEIYYGTFCRWNKEQGFAGSGRKEELFETTDRRAFLILKVLAKTDEQMFSKIKVSKRAELAKYEKIKLDVNKIYKSQVEFENSHRGLSTRGTVQFYKKVKSRKGEAKNFKESEQLLLGLSVRRIVLEYKSRTIISTTFYSNTKQKKKRNDETDGLLREKSSSLFEFDPQGSHVKI</sequence>
<dbReference type="Proteomes" id="UP000053105">
    <property type="component" value="Unassembled WGS sequence"/>
</dbReference>
<reference evidence="1 2" key="1">
    <citation type="submission" date="2015-07" db="EMBL/GenBank/DDBJ databases">
        <title>The genome of Melipona quadrifasciata.</title>
        <authorList>
            <person name="Pan H."/>
            <person name="Kapheim K."/>
        </authorList>
    </citation>
    <scope>NUCLEOTIDE SEQUENCE [LARGE SCALE GENOMIC DNA]</scope>
    <source>
        <strain evidence="1">0111107301</strain>
        <tissue evidence="1">Whole body</tissue>
    </source>
</reference>
<accession>A0A0M8ZSY7</accession>
<evidence type="ECO:0000313" key="1">
    <source>
        <dbReference type="EMBL" id="KOX69346.1"/>
    </source>
</evidence>
<dbReference type="EMBL" id="KQ435894">
    <property type="protein sequence ID" value="KOX69346.1"/>
    <property type="molecule type" value="Genomic_DNA"/>
</dbReference>